<proteinExistence type="predicted"/>
<feature type="compositionally biased region" description="Basic and acidic residues" evidence="1">
    <location>
        <begin position="48"/>
        <end position="57"/>
    </location>
</feature>
<protein>
    <submittedName>
        <fullName evidence="2">Uncharacterized protein</fullName>
    </submittedName>
</protein>
<dbReference type="Proteomes" id="UP000828390">
    <property type="component" value="Unassembled WGS sequence"/>
</dbReference>
<reference evidence="2" key="2">
    <citation type="submission" date="2020-11" db="EMBL/GenBank/DDBJ databases">
        <authorList>
            <person name="McCartney M.A."/>
            <person name="Auch B."/>
            <person name="Kono T."/>
            <person name="Mallez S."/>
            <person name="Becker A."/>
            <person name="Gohl D.M."/>
            <person name="Silverstein K.A.T."/>
            <person name="Koren S."/>
            <person name="Bechman K.B."/>
            <person name="Herman A."/>
            <person name="Abrahante J.E."/>
            <person name="Garbe J."/>
        </authorList>
    </citation>
    <scope>NUCLEOTIDE SEQUENCE</scope>
    <source>
        <strain evidence="2">Duluth1</strain>
        <tissue evidence="2">Whole animal</tissue>
    </source>
</reference>
<evidence type="ECO:0000313" key="2">
    <source>
        <dbReference type="EMBL" id="KAH3864397.1"/>
    </source>
</evidence>
<reference evidence="2" key="1">
    <citation type="journal article" date="2019" name="bioRxiv">
        <title>The Genome of the Zebra Mussel, Dreissena polymorpha: A Resource for Invasive Species Research.</title>
        <authorList>
            <person name="McCartney M.A."/>
            <person name="Auch B."/>
            <person name="Kono T."/>
            <person name="Mallez S."/>
            <person name="Zhang Y."/>
            <person name="Obille A."/>
            <person name="Becker A."/>
            <person name="Abrahante J.E."/>
            <person name="Garbe J."/>
            <person name="Badalamenti J.P."/>
            <person name="Herman A."/>
            <person name="Mangelson H."/>
            <person name="Liachko I."/>
            <person name="Sullivan S."/>
            <person name="Sone E.D."/>
            <person name="Koren S."/>
            <person name="Silverstein K.A.T."/>
            <person name="Beckman K.B."/>
            <person name="Gohl D.M."/>
        </authorList>
    </citation>
    <scope>NUCLEOTIDE SEQUENCE</scope>
    <source>
        <strain evidence="2">Duluth1</strain>
        <tissue evidence="2">Whole animal</tissue>
    </source>
</reference>
<keyword evidence="3" id="KW-1185">Reference proteome</keyword>
<gene>
    <name evidence="2" type="ORF">DPMN_027414</name>
</gene>
<feature type="compositionally biased region" description="Basic residues" evidence="1">
    <location>
        <begin position="58"/>
        <end position="69"/>
    </location>
</feature>
<evidence type="ECO:0000256" key="1">
    <source>
        <dbReference type="SAM" id="MobiDB-lite"/>
    </source>
</evidence>
<comment type="caution">
    <text evidence="2">The sequence shown here is derived from an EMBL/GenBank/DDBJ whole genome shotgun (WGS) entry which is preliminary data.</text>
</comment>
<dbReference type="AlphaFoldDB" id="A0A9D4LSU1"/>
<accession>A0A9D4LSU1</accession>
<sequence>MKATSLTPSVALLCSIPDSVQQSFVRGQVTAFVNDSVTRPVRITNQTCHEHQEDSAKKPGKPKGSLKVH</sequence>
<dbReference type="EMBL" id="JAIWYP010000002">
    <property type="protein sequence ID" value="KAH3864397.1"/>
    <property type="molecule type" value="Genomic_DNA"/>
</dbReference>
<evidence type="ECO:0000313" key="3">
    <source>
        <dbReference type="Proteomes" id="UP000828390"/>
    </source>
</evidence>
<name>A0A9D4LSU1_DREPO</name>
<feature type="region of interest" description="Disordered" evidence="1">
    <location>
        <begin position="47"/>
        <end position="69"/>
    </location>
</feature>
<organism evidence="2 3">
    <name type="scientific">Dreissena polymorpha</name>
    <name type="common">Zebra mussel</name>
    <name type="synonym">Mytilus polymorpha</name>
    <dbReference type="NCBI Taxonomy" id="45954"/>
    <lineage>
        <taxon>Eukaryota</taxon>
        <taxon>Metazoa</taxon>
        <taxon>Spiralia</taxon>
        <taxon>Lophotrochozoa</taxon>
        <taxon>Mollusca</taxon>
        <taxon>Bivalvia</taxon>
        <taxon>Autobranchia</taxon>
        <taxon>Heteroconchia</taxon>
        <taxon>Euheterodonta</taxon>
        <taxon>Imparidentia</taxon>
        <taxon>Neoheterodontei</taxon>
        <taxon>Myida</taxon>
        <taxon>Dreissenoidea</taxon>
        <taxon>Dreissenidae</taxon>
        <taxon>Dreissena</taxon>
    </lineage>
</organism>